<dbReference type="STRING" id="1802061.A3A93_03655"/>
<dbReference type="PANTHER" id="PTHR33908:SF11">
    <property type="entry name" value="MEMBRANE PROTEIN"/>
    <property type="match status" value="1"/>
</dbReference>
<reference evidence="10 11" key="1">
    <citation type="journal article" date="2016" name="Nat. Commun.">
        <title>Thousands of microbial genomes shed light on interconnected biogeochemical processes in an aquifer system.</title>
        <authorList>
            <person name="Anantharaman K."/>
            <person name="Brown C.T."/>
            <person name="Hug L.A."/>
            <person name="Sharon I."/>
            <person name="Castelle C.J."/>
            <person name="Probst A.J."/>
            <person name="Thomas B.C."/>
            <person name="Singh A."/>
            <person name="Wilkins M.J."/>
            <person name="Karaoz U."/>
            <person name="Brodie E.L."/>
            <person name="Williams K.H."/>
            <person name="Hubbard S.S."/>
            <person name="Banfield J.F."/>
        </authorList>
    </citation>
    <scope>NUCLEOTIDE SEQUENCE [LARGE SCALE GENOMIC DNA]</scope>
</reference>
<dbReference type="GO" id="GO:0016763">
    <property type="term" value="F:pentosyltransferase activity"/>
    <property type="evidence" value="ECO:0007669"/>
    <property type="project" value="TreeGrafter"/>
</dbReference>
<feature type="transmembrane region" description="Helical" evidence="8">
    <location>
        <begin position="138"/>
        <end position="154"/>
    </location>
</feature>
<keyword evidence="4" id="KW-0808">Transferase</keyword>
<evidence type="ECO:0000256" key="6">
    <source>
        <dbReference type="ARBA" id="ARBA00022989"/>
    </source>
</evidence>
<evidence type="ECO:0000313" key="10">
    <source>
        <dbReference type="EMBL" id="OGK48531.1"/>
    </source>
</evidence>
<comment type="caution">
    <text evidence="10">The sequence shown here is derived from an EMBL/GenBank/DDBJ whole genome shotgun (WGS) entry which is preliminary data.</text>
</comment>
<dbReference type="EMBL" id="MGAL01000014">
    <property type="protein sequence ID" value="OGK48531.1"/>
    <property type="molecule type" value="Genomic_DNA"/>
</dbReference>
<evidence type="ECO:0000256" key="8">
    <source>
        <dbReference type="SAM" id="Phobius"/>
    </source>
</evidence>
<evidence type="ECO:0000256" key="5">
    <source>
        <dbReference type="ARBA" id="ARBA00022692"/>
    </source>
</evidence>
<keyword evidence="2" id="KW-1003">Cell membrane</keyword>
<dbReference type="InterPro" id="IPR050297">
    <property type="entry name" value="LipidA_mod_glycosyltrf_83"/>
</dbReference>
<feature type="transmembrane region" description="Helical" evidence="8">
    <location>
        <begin position="367"/>
        <end position="388"/>
    </location>
</feature>
<feature type="transmembrane region" description="Helical" evidence="8">
    <location>
        <begin position="5"/>
        <end position="21"/>
    </location>
</feature>
<comment type="subcellular location">
    <subcellularLocation>
        <location evidence="1">Cell membrane</location>
        <topology evidence="1">Multi-pass membrane protein</topology>
    </subcellularLocation>
</comment>
<keyword evidence="3" id="KW-0328">Glycosyltransferase</keyword>
<keyword evidence="5 8" id="KW-0812">Transmembrane</keyword>
<evidence type="ECO:0000259" key="9">
    <source>
        <dbReference type="Pfam" id="PF13231"/>
    </source>
</evidence>
<dbReference type="GO" id="GO:0009103">
    <property type="term" value="P:lipopolysaccharide biosynthetic process"/>
    <property type="evidence" value="ECO:0007669"/>
    <property type="project" value="UniProtKB-ARBA"/>
</dbReference>
<accession>A0A1F7IYW9</accession>
<dbReference type="Pfam" id="PF13231">
    <property type="entry name" value="PMT_2"/>
    <property type="match status" value="1"/>
</dbReference>
<dbReference type="GO" id="GO:0005886">
    <property type="term" value="C:plasma membrane"/>
    <property type="evidence" value="ECO:0007669"/>
    <property type="project" value="UniProtKB-SubCell"/>
</dbReference>
<evidence type="ECO:0000256" key="1">
    <source>
        <dbReference type="ARBA" id="ARBA00004651"/>
    </source>
</evidence>
<gene>
    <name evidence="10" type="ORF">A3A93_03655</name>
</gene>
<keyword evidence="7 8" id="KW-0472">Membrane</keyword>
<feature type="transmembrane region" description="Helical" evidence="8">
    <location>
        <begin position="338"/>
        <end position="360"/>
    </location>
</feature>
<feature type="domain" description="Glycosyltransferase RgtA/B/C/D-like" evidence="9">
    <location>
        <begin position="83"/>
        <end position="222"/>
    </location>
</feature>
<evidence type="ECO:0000256" key="3">
    <source>
        <dbReference type="ARBA" id="ARBA00022676"/>
    </source>
</evidence>
<dbReference type="Proteomes" id="UP000177141">
    <property type="component" value="Unassembled WGS sequence"/>
</dbReference>
<organism evidence="10 11">
    <name type="scientific">Candidatus Roizmanbacteria bacterium RIFCSPLOWO2_01_FULL_38_12</name>
    <dbReference type="NCBI Taxonomy" id="1802061"/>
    <lineage>
        <taxon>Bacteria</taxon>
        <taxon>Candidatus Roizmaniibacteriota</taxon>
    </lineage>
</organism>
<feature type="transmembrane region" description="Helical" evidence="8">
    <location>
        <begin position="116"/>
        <end position="132"/>
    </location>
</feature>
<dbReference type="AlphaFoldDB" id="A0A1F7IYW9"/>
<evidence type="ECO:0000256" key="4">
    <source>
        <dbReference type="ARBA" id="ARBA00022679"/>
    </source>
</evidence>
<keyword evidence="6 8" id="KW-1133">Transmembrane helix</keyword>
<feature type="transmembrane region" description="Helical" evidence="8">
    <location>
        <begin position="312"/>
        <end position="332"/>
    </location>
</feature>
<dbReference type="InterPro" id="IPR038731">
    <property type="entry name" value="RgtA/B/C-like"/>
</dbReference>
<feature type="transmembrane region" description="Helical" evidence="8">
    <location>
        <begin position="209"/>
        <end position="228"/>
    </location>
</feature>
<dbReference type="PANTHER" id="PTHR33908">
    <property type="entry name" value="MANNOSYLTRANSFERASE YKCB-RELATED"/>
    <property type="match status" value="1"/>
</dbReference>
<feature type="transmembrane region" description="Helical" evidence="8">
    <location>
        <begin position="161"/>
        <end position="178"/>
    </location>
</feature>
<evidence type="ECO:0000256" key="7">
    <source>
        <dbReference type="ARBA" id="ARBA00023136"/>
    </source>
</evidence>
<feature type="transmembrane region" description="Helical" evidence="8">
    <location>
        <begin position="91"/>
        <end position="109"/>
    </location>
</feature>
<evidence type="ECO:0000313" key="11">
    <source>
        <dbReference type="Proteomes" id="UP000177141"/>
    </source>
</evidence>
<name>A0A1F7IYW9_9BACT</name>
<protein>
    <recommendedName>
        <fullName evidence="9">Glycosyltransferase RgtA/B/C/D-like domain-containing protein</fullName>
    </recommendedName>
</protein>
<evidence type="ECO:0000256" key="2">
    <source>
        <dbReference type="ARBA" id="ARBA00022475"/>
    </source>
</evidence>
<sequence length="509" mass="59029">MKNAIVIFFIIVLLAIFFRFYQLGANPAGFFTDEASIGLNAYSILKTGADTYGRPFPVYFEAVGDYRDPVMIYSSVPIIAWLGLNEYSVRFVSAIYGVAAVIMIYFLGCQIGGQKVGLWSAFLLAISPWHVLFSRVGFQLIASIFWLIFGLYFFHKSFKNYHWFALALCGFILTFFSYSSIKLYLAVLPILFLISRPHELLTLLKKWQIWTMTAVGIAVVIILIYPYLLDGTFFKRWQQVERKDFNVQKVAQSYINHFSPVFLFEKGNSEFPDESVQRHSIHGVGELYWFQAPFLILGIALISFRKSLKKNYLFYLSFLIIYPLGSIFTEVVPQATRASAGIIPFQIITAVGITEFFALIRKKSLLVTARVMVVLVVVFSVIHFFFALKNYPLKSADYWGWQYGYRDVISYFKSKEAQYDDLRITHRYNSGSELLNFYSTIINCKKCSVMNNPIEIDQKRKQIFAVRFDDLNEARERYPKLKFHTLERIYLPNGLTEIWIGEFRPFQKL</sequence>
<proteinExistence type="predicted"/>